<name>A0ABT7JKL1_9DEIO</name>
<dbReference type="EMBL" id="JASNGB010000215">
    <property type="protein sequence ID" value="MDL2345506.1"/>
    <property type="molecule type" value="Genomic_DNA"/>
</dbReference>
<evidence type="ECO:0000313" key="4">
    <source>
        <dbReference type="EMBL" id="MDL2345506.1"/>
    </source>
</evidence>
<feature type="non-terminal residue" evidence="4">
    <location>
        <position position="1"/>
    </location>
</feature>
<evidence type="ECO:0000259" key="3">
    <source>
        <dbReference type="Pfam" id="PF02397"/>
    </source>
</evidence>
<dbReference type="GO" id="GO:0016740">
    <property type="term" value="F:transferase activity"/>
    <property type="evidence" value="ECO:0007669"/>
    <property type="project" value="UniProtKB-KW"/>
</dbReference>
<sequence length="338" mass="37851">PPLWGAAVAGALVLALRWTDVLEPLLLAAALWLALAGLELIWRERLPPLRLGLLSAPDAPPPPRYPRLTYLPVAPHEPDVLRGLDGLVVGHRQQVPAEHARLLEHARVTGVPLYSRELLAEVLTGRVSLDLVERDWLDAERFQSGYMPVKRVLDVAVTLLLLPVLLPLMGLVALVVLAAGGRPVLFWQERIGLGGRPFRLVKFRTMTRDSERRGAAFAQQGDARIIRGGAFLRKFRLDELPQFYNVLRGEMSIIGPRPEQFAFAADLEESIPLYATRHWVRPGITGWAQVTQGYTDSVDQLHEKLQYDFYYVKHLSAQLDLLIVWKTVLTVLTGFGAR</sequence>
<evidence type="ECO:0000256" key="2">
    <source>
        <dbReference type="SAM" id="Phobius"/>
    </source>
</evidence>
<dbReference type="InterPro" id="IPR003362">
    <property type="entry name" value="Bact_transf"/>
</dbReference>
<comment type="caution">
    <text evidence="4">The sequence shown here is derived from an EMBL/GenBank/DDBJ whole genome shotgun (WGS) entry which is preliminary data.</text>
</comment>
<feature type="domain" description="Bacterial sugar transferase" evidence="3">
    <location>
        <begin position="150"/>
        <end position="332"/>
    </location>
</feature>
<dbReference type="PANTHER" id="PTHR30576">
    <property type="entry name" value="COLANIC BIOSYNTHESIS UDP-GLUCOSE LIPID CARRIER TRANSFERASE"/>
    <property type="match status" value="1"/>
</dbReference>
<evidence type="ECO:0000313" key="5">
    <source>
        <dbReference type="Proteomes" id="UP001302059"/>
    </source>
</evidence>
<feature type="transmembrane region" description="Helical" evidence="2">
    <location>
        <begin position="152"/>
        <end position="180"/>
    </location>
</feature>
<dbReference type="RefSeq" id="WP_285525090.1">
    <property type="nucleotide sequence ID" value="NZ_JASNGB010000215.1"/>
</dbReference>
<proteinExistence type="inferred from homology"/>
<keyword evidence="2" id="KW-0472">Membrane</keyword>
<accession>A0ABT7JKL1</accession>
<feature type="transmembrane region" description="Helical" evidence="2">
    <location>
        <begin position="25"/>
        <end position="42"/>
    </location>
</feature>
<reference evidence="4 5" key="1">
    <citation type="submission" date="2023-05" db="EMBL/GenBank/DDBJ databases">
        <authorList>
            <person name="Gao F."/>
        </authorList>
    </citation>
    <scope>NUCLEOTIDE SEQUENCE [LARGE SCALE GENOMIC DNA]</scope>
    <source>
        <strain evidence="4 5">MIMF12</strain>
    </source>
</reference>
<keyword evidence="5" id="KW-1185">Reference proteome</keyword>
<protein>
    <submittedName>
        <fullName evidence="4">Sugar transferase</fullName>
    </submittedName>
</protein>
<keyword evidence="2" id="KW-0812">Transmembrane</keyword>
<organism evidence="4 5">
    <name type="scientific">Deinococcus rhizophilus</name>
    <dbReference type="NCBI Taxonomy" id="3049544"/>
    <lineage>
        <taxon>Bacteria</taxon>
        <taxon>Thermotogati</taxon>
        <taxon>Deinococcota</taxon>
        <taxon>Deinococci</taxon>
        <taxon>Deinococcales</taxon>
        <taxon>Deinococcaceae</taxon>
        <taxon>Deinococcus</taxon>
    </lineage>
</organism>
<dbReference type="PANTHER" id="PTHR30576:SF0">
    <property type="entry name" value="UNDECAPRENYL-PHOSPHATE N-ACETYLGALACTOSAMINYL 1-PHOSPHATE TRANSFERASE-RELATED"/>
    <property type="match status" value="1"/>
</dbReference>
<evidence type="ECO:0000256" key="1">
    <source>
        <dbReference type="ARBA" id="ARBA00006464"/>
    </source>
</evidence>
<keyword evidence="2" id="KW-1133">Transmembrane helix</keyword>
<dbReference type="Proteomes" id="UP001302059">
    <property type="component" value="Unassembled WGS sequence"/>
</dbReference>
<comment type="similarity">
    <text evidence="1">Belongs to the bacterial sugar transferase family.</text>
</comment>
<dbReference type="Pfam" id="PF02397">
    <property type="entry name" value="Bac_transf"/>
    <property type="match status" value="1"/>
</dbReference>
<gene>
    <name evidence="4" type="ORF">QOL99_15300</name>
</gene>
<keyword evidence="4" id="KW-0808">Transferase</keyword>